<feature type="transmembrane region" description="Helical" evidence="2">
    <location>
        <begin position="500"/>
        <end position="519"/>
    </location>
</feature>
<feature type="transmembrane region" description="Helical" evidence="2">
    <location>
        <begin position="547"/>
        <end position="575"/>
    </location>
</feature>
<dbReference type="eggNOG" id="ENOG502SI8N">
    <property type="taxonomic scope" value="Eukaryota"/>
</dbReference>
<accession>A0A0W0G289</accession>
<feature type="transmembrane region" description="Helical" evidence="2">
    <location>
        <begin position="468"/>
        <end position="488"/>
    </location>
</feature>
<feature type="region of interest" description="Disordered" evidence="1">
    <location>
        <begin position="164"/>
        <end position="184"/>
    </location>
</feature>
<evidence type="ECO:0000256" key="1">
    <source>
        <dbReference type="SAM" id="MobiDB-lite"/>
    </source>
</evidence>
<feature type="transmembrane region" description="Helical" evidence="2">
    <location>
        <begin position="81"/>
        <end position="103"/>
    </location>
</feature>
<proteinExistence type="predicted"/>
<dbReference type="PANTHER" id="PTHR35043:SF7">
    <property type="entry name" value="TRANSCRIPTION FACTOR DOMAIN-CONTAINING PROTEIN"/>
    <property type="match status" value="1"/>
</dbReference>
<feature type="transmembrane region" description="Helical" evidence="2">
    <location>
        <begin position="425"/>
        <end position="448"/>
    </location>
</feature>
<name>A0A0W0G289_MONRR</name>
<feature type="compositionally biased region" description="Basic and acidic residues" evidence="1">
    <location>
        <begin position="164"/>
        <end position="173"/>
    </location>
</feature>
<dbReference type="EMBL" id="LATX01001305">
    <property type="protein sequence ID" value="KTB42673.1"/>
    <property type="molecule type" value="Genomic_DNA"/>
</dbReference>
<reference evidence="3 4" key="1">
    <citation type="submission" date="2015-12" db="EMBL/GenBank/DDBJ databases">
        <title>Draft genome sequence of Moniliophthora roreri, the causal agent of frosty pod rot of cacao.</title>
        <authorList>
            <person name="Aime M.C."/>
            <person name="Diaz-Valderrama J.R."/>
            <person name="Kijpornyongpan T."/>
            <person name="Phillips-Mora W."/>
        </authorList>
    </citation>
    <scope>NUCLEOTIDE SEQUENCE [LARGE SCALE GENOMIC DNA]</scope>
    <source>
        <strain evidence="3 4">MCA 2952</strain>
    </source>
</reference>
<dbReference type="PANTHER" id="PTHR35043">
    <property type="entry name" value="TRANSCRIPTION FACTOR DOMAIN-CONTAINING PROTEIN"/>
    <property type="match status" value="1"/>
</dbReference>
<organism evidence="3 4">
    <name type="scientific">Moniliophthora roreri</name>
    <name type="common">Frosty pod rot fungus</name>
    <name type="synonym">Monilia roreri</name>
    <dbReference type="NCBI Taxonomy" id="221103"/>
    <lineage>
        <taxon>Eukaryota</taxon>
        <taxon>Fungi</taxon>
        <taxon>Dikarya</taxon>
        <taxon>Basidiomycota</taxon>
        <taxon>Agaricomycotina</taxon>
        <taxon>Agaricomycetes</taxon>
        <taxon>Agaricomycetidae</taxon>
        <taxon>Agaricales</taxon>
        <taxon>Marasmiineae</taxon>
        <taxon>Marasmiaceae</taxon>
        <taxon>Moniliophthora</taxon>
    </lineage>
</organism>
<dbReference type="AlphaFoldDB" id="A0A0W0G289"/>
<comment type="caution">
    <text evidence="3">The sequence shown here is derived from an EMBL/GenBank/DDBJ whole genome shotgun (WGS) entry which is preliminary data.</text>
</comment>
<keyword evidence="2" id="KW-0472">Membrane</keyword>
<protein>
    <submittedName>
        <fullName evidence="3">Uncharacterized protein</fullName>
    </submittedName>
</protein>
<feature type="transmembrane region" description="Helical" evidence="2">
    <location>
        <begin position="305"/>
        <end position="323"/>
    </location>
</feature>
<feature type="transmembrane region" description="Helical" evidence="2">
    <location>
        <begin position="44"/>
        <end position="61"/>
    </location>
</feature>
<evidence type="ECO:0000256" key="2">
    <source>
        <dbReference type="SAM" id="Phobius"/>
    </source>
</evidence>
<feature type="region of interest" description="Disordered" evidence="1">
    <location>
        <begin position="190"/>
        <end position="209"/>
    </location>
</feature>
<evidence type="ECO:0000313" key="4">
    <source>
        <dbReference type="Proteomes" id="UP000054988"/>
    </source>
</evidence>
<evidence type="ECO:0000313" key="3">
    <source>
        <dbReference type="EMBL" id="KTB42673.1"/>
    </source>
</evidence>
<sequence>MLILYALARPLLAGTNTSESSLASMADDSSVTCDDIHGCRTVPGIIWSCLSVVFICTWVAIHPNVPTPHHNNTVTVTLQNAGIMVMALIAPELIVLWAMRQWFSARKIIKQFKKYRLSKTHAFFILMGGFALYERDEYSHILWANDSWHDEDYKAIQHIHGIKRNNESEESKPGETGPENGTDATIEEHASSLNKSEESEPGKMELENGRDTITEEYASLLNKPEESRSGKTGLENRTDAITKEYACPLEYLLYHCHISITEEEIQDRSHADVLSKTIAIVQTTWFILQCIARGAQGLAITELEIITLAFAFLNFITYFLWWNKPLRVRYPVRVTWRIDEDLPPHAEELQTTLTSWVKAKIAGIRRYIISSFHRLWRNQSYADEPRATLTSWMSTVKAKIIGIRRYIVSSLHKASFHGAWKKGRVMLQILLVLALLPTIPFLAGFQSIMEGKDNSLFSSRLDSDPIELYAAVYLIAVAFGALHCIAWSFNFPTEAEQLQWWIMSILVAVLPLSAGPIHVMGRYKDKVDEFINSLSKWPGFLVIMKDILVGTSGLILGILYTMARIWLIVLALMALRDLPPSAYQAVQWLNFIPHIG</sequence>
<keyword evidence="2" id="KW-0812">Transmembrane</keyword>
<keyword evidence="2" id="KW-1133">Transmembrane helix</keyword>
<gene>
    <name evidence="3" type="ORF">WG66_4757</name>
</gene>
<dbReference type="Proteomes" id="UP000054988">
    <property type="component" value="Unassembled WGS sequence"/>
</dbReference>